<feature type="region of interest" description="Disordered" evidence="1">
    <location>
        <begin position="86"/>
        <end position="107"/>
    </location>
</feature>
<feature type="compositionally biased region" description="Basic and acidic residues" evidence="1">
    <location>
        <begin position="94"/>
        <end position="106"/>
    </location>
</feature>
<name>A0A4C1VH45_EUMVA</name>
<dbReference type="Proteomes" id="UP000299102">
    <property type="component" value="Unassembled WGS sequence"/>
</dbReference>
<comment type="caution">
    <text evidence="2">The sequence shown here is derived from an EMBL/GenBank/DDBJ whole genome shotgun (WGS) entry which is preliminary data.</text>
</comment>
<reference evidence="2 3" key="1">
    <citation type="journal article" date="2019" name="Commun. Biol.">
        <title>The bagworm genome reveals a unique fibroin gene that provides high tensile strength.</title>
        <authorList>
            <person name="Kono N."/>
            <person name="Nakamura H."/>
            <person name="Ohtoshi R."/>
            <person name="Tomita M."/>
            <person name="Numata K."/>
            <person name="Arakawa K."/>
        </authorList>
    </citation>
    <scope>NUCLEOTIDE SEQUENCE [LARGE SCALE GENOMIC DNA]</scope>
</reference>
<proteinExistence type="predicted"/>
<sequence length="132" mass="15185">MSNRECDSKGPGESDVQTHCRIQNPTRILESDPSDPIYLLIKRAYINLYDVLVSDFSWSRERPTPRRSAQIVSRLRSGEVQRWPAVTSRSRVRRTSEPARPARTDAESFALTSFGSKSFDGRRPFTNHKLFK</sequence>
<dbReference type="AlphaFoldDB" id="A0A4C1VH45"/>
<evidence type="ECO:0000256" key="1">
    <source>
        <dbReference type="SAM" id="MobiDB-lite"/>
    </source>
</evidence>
<accession>A0A4C1VH45</accession>
<protein>
    <submittedName>
        <fullName evidence="2">Uncharacterized protein</fullName>
    </submittedName>
</protein>
<evidence type="ECO:0000313" key="2">
    <source>
        <dbReference type="EMBL" id="GBP38438.1"/>
    </source>
</evidence>
<gene>
    <name evidence="2" type="ORF">EVAR_23642_1</name>
</gene>
<evidence type="ECO:0000313" key="3">
    <source>
        <dbReference type="Proteomes" id="UP000299102"/>
    </source>
</evidence>
<organism evidence="2 3">
    <name type="scientific">Eumeta variegata</name>
    <name type="common">Bagworm moth</name>
    <name type="synonym">Eumeta japonica</name>
    <dbReference type="NCBI Taxonomy" id="151549"/>
    <lineage>
        <taxon>Eukaryota</taxon>
        <taxon>Metazoa</taxon>
        <taxon>Ecdysozoa</taxon>
        <taxon>Arthropoda</taxon>
        <taxon>Hexapoda</taxon>
        <taxon>Insecta</taxon>
        <taxon>Pterygota</taxon>
        <taxon>Neoptera</taxon>
        <taxon>Endopterygota</taxon>
        <taxon>Lepidoptera</taxon>
        <taxon>Glossata</taxon>
        <taxon>Ditrysia</taxon>
        <taxon>Tineoidea</taxon>
        <taxon>Psychidae</taxon>
        <taxon>Oiketicinae</taxon>
        <taxon>Eumeta</taxon>
    </lineage>
</organism>
<keyword evidence="3" id="KW-1185">Reference proteome</keyword>
<dbReference type="EMBL" id="BGZK01000349">
    <property type="protein sequence ID" value="GBP38438.1"/>
    <property type="molecule type" value="Genomic_DNA"/>
</dbReference>